<comment type="caution">
    <text evidence="1">The sequence shown here is derived from an EMBL/GenBank/DDBJ whole genome shotgun (WGS) entry which is preliminary data.</text>
</comment>
<dbReference type="Proteomes" id="UP000789525">
    <property type="component" value="Unassembled WGS sequence"/>
</dbReference>
<feature type="non-terminal residue" evidence="1">
    <location>
        <position position="1"/>
    </location>
</feature>
<accession>A0ACA9NN70</accession>
<organism evidence="1 2">
    <name type="scientific">Acaulospora colombiana</name>
    <dbReference type="NCBI Taxonomy" id="27376"/>
    <lineage>
        <taxon>Eukaryota</taxon>
        <taxon>Fungi</taxon>
        <taxon>Fungi incertae sedis</taxon>
        <taxon>Mucoromycota</taxon>
        <taxon>Glomeromycotina</taxon>
        <taxon>Glomeromycetes</taxon>
        <taxon>Diversisporales</taxon>
        <taxon>Acaulosporaceae</taxon>
        <taxon>Acaulospora</taxon>
    </lineage>
</organism>
<proteinExistence type="predicted"/>
<reference evidence="1" key="1">
    <citation type="submission" date="2021-06" db="EMBL/GenBank/DDBJ databases">
        <authorList>
            <person name="Kallberg Y."/>
            <person name="Tangrot J."/>
            <person name="Rosling A."/>
        </authorList>
    </citation>
    <scope>NUCLEOTIDE SEQUENCE</scope>
    <source>
        <strain evidence="1">CL356</strain>
    </source>
</reference>
<keyword evidence="2" id="KW-1185">Reference proteome</keyword>
<evidence type="ECO:0000313" key="2">
    <source>
        <dbReference type="Proteomes" id="UP000789525"/>
    </source>
</evidence>
<sequence>TLISYVMSLPQNLNLYNEILLTNDQVSSGGPDPFKVGLEQSYSDLINAKIGPMKAAIAKNFQEGWKELLKLDQYSTRAYMGLVDPKYPQNTFDSASNLYDCALAETVMDSMDFDWPEGVEDSEKWFYGSSVIASRMAQGLQIRLGQRVTAISPKLNGTTWEAVNVTISGQGTRTYDHVITTLPFGCLRTVDTSQCKFDWELQQAMRTLHYDDSVKVAIQFKSRWWEVEKNQMGGVSSTDRPTRIIVYPSYGIGGNTGASMIVSYTWAQDAMRLGSYRQGRQSVPEKQLIELILKDLSDMHGYPDSSHLQSLIVDWHLQHEGRVDLIRELILKWGLDDEFDMDLLHKQVALGQHQAIRSRREVTK</sequence>
<name>A0ACA9NN70_9GLOM</name>
<protein>
    <submittedName>
        <fullName evidence="1">10294_t:CDS:1</fullName>
    </submittedName>
</protein>
<gene>
    <name evidence="1" type="ORF">ACOLOM_LOCUS8814</name>
</gene>
<dbReference type="EMBL" id="CAJVPT010023789">
    <property type="protein sequence ID" value="CAG8667274.1"/>
    <property type="molecule type" value="Genomic_DNA"/>
</dbReference>
<evidence type="ECO:0000313" key="1">
    <source>
        <dbReference type="EMBL" id="CAG8667274.1"/>
    </source>
</evidence>